<evidence type="ECO:0000313" key="2">
    <source>
        <dbReference type="Proteomes" id="UP000234839"/>
    </source>
</evidence>
<feature type="non-terminal residue" evidence="1">
    <location>
        <position position="1"/>
    </location>
</feature>
<gene>
    <name evidence="1" type="ORF">CXG53_26150</name>
</gene>
<dbReference type="Proteomes" id="UP000234839">
    <property type="component" value="Unassembled WGS sequence"/>
</dbReference>
<evidence type="ECO:0000313" key="1">
    <source>
        <dbReference type="EMBL" id="PLV19751.1"/>
    </source>
</evidence>
<comment type="caution">
    <text evidence="1">The sequence shown here is derived from an EMBL/GenBank/DDBJ whole genome shotgun (WGS) entry which is preliminary data.</text>
</comment>
<sequence length="59" mass="6392">MTGLAISLETIGRVYLAPSVYDGDEIDVYPPQAAVLEVSGEIGRGGREHIIDYLDVYHG</sequence>
<protein>
    <submittedName>
        <fullName evidence="1">Phage tail protein I</fullName>
    </submittedName>
</protein>
<organism evidence="1 2">
    <name type="scientific">Pseudomonas guariconensis</name>
    <dbReference type="NCBI Taxonomy" id="1288410"/>
    <lineage>
        <taxon>Bacteria</taxon>
        <taxon>Pseudomonadati</taxon>
        <taxon>Pseudomonadota</taxon>
        <taxon>Gammaproteobacteria</taxon>
        <taxon>Pseudomonadales</taxon>
        <taxon>Pseudomonadaceae</taxon>
        <taxon>Pseudomonas</taxon>
    </lineage>
</organism>
<dbReference type="EMBL" id="PJCP01000060">
    <property type="protein sequence ID" value="PLV19751.1"/>
    <property type="molecule type" value="Genomic_DNA"/>
</dbReference>
<name>A0ABX4U8M1_9PSED</name>
<keyword evidence="2" id="KW-1185">Reference proteome</keyword>
<proteinExistence type="predicted"/>
<accession>A0ABX4U8M1</accession>
<reference evidence="1 2" key="1">
    <citation type="submission" date="2017-12" db="EMBL/GenBank/DDBJ databases">
        <title>Detection of the carbapenemase gene blaVIM-5 in members of the Pseudomonas putida group isolated from polluted Nigerian wetlands.</title>
        <authorList>
            <person name="Adelowo O."/>
            <person name="Vollmers J."/>
            <person name="Maeusezahl I."/>
            <person name="Kaster A.-K."/>
            <person name="Mueller J.A."/>
        </authorList>
    </citation>
    <scope>NUCLEOTIDE SEQUENCE [LARGE SCALE GENOMIC DNA]</scope>
    <source>
        <strain evidence="1 2">MR119</strain>
    </source>
</reference>